<feature type="chain" id="PRO_5004724079" evidence="1">
    <location>
        <begin position="20"/>
        <end position="134"/>
    </location>
</feature>
<sequence length="134" mass="14930">MKKTLMTLAAIAATLTTVAAPAIATAAPRHATVIVVDDRGRGPARDHFGASAELNNRIDRLDSRIDQGRRTGALSAREGRRLDSELRNIIALKRGYERSGRGLNRDEVASLDNRLDRLQGQIRFEKRDGDNRRW</sequence>
<accession>V4NUN1</accession>
<evidence type="ECO:0000313" key="3">
    <source>
        <dbReference type="Proteomes" id="UP000017837"/>
    </source>
</evidence>
<keyword evidence="1" id="KW-0732">Signal</keyword>
<feature type="signal peptide" evidence="1">
    <location>
        <begin position="1"/>
        <end position="19"/>
    </location>
</feature>
<dbReference type="Proteomes" id="UP000017837">
    <property type="component" value="Unassembled WGS sequence"/>
</dbReference>
<keyword evidence="3" id="KW-1185">Reference proteome</keyword>
<evidence type="ECO:0000256" key="1">
    <source>
        <dbReference type="SAM" id="SignalP"/>
    </source>
</evidence>
<organism evidence="2 3">
    <name type="scientific">Asticcacaulis benevestitus DSM 16100 = ATCC BAA-896</name>
    <dbReference type="NCBI Taxonomy" id="1121022"/>
    <lineage>
        <taxon>Bacteria</taxon>
        <taxon>Pseudomonadati</taxon>
        <taxon>Pseudomonadota</taxon>
        <taxon>Alphaproteobacteria</taxon>
        <taxon>Caulobacterales</taxon>
        <taxon>Caulobacteraceae</taxon>
        <taxon>Asticcacaulis</taxon>
    </lineage>
</organism>
<dbReference type="AlphaFoldDB" id="V4NUN1"/>
<dbReference type="EMBL" id="AWGB01000057">
    <property type="protein sequence ID" value="ESQ85537.1"/>
    <property type="molecule type" value="Genomic_DNA"/>
</dbReference>
<dbReference type="RefSeq" id="WP_018080896.1">
    <property type="nucleotide sequence ID" value="NZ_AQWM01000003.1"/>
</dbReference>
<gene>
    <name evidence="2" type="ORF">ABENE_18700</name>
</gene>
<dbReference type="PATRIC" id="fig|1121022.4.peg.3825"/>
<protein>
    <submittedName>
        <fullName evidence="2">Uncharacterized protein</fullName>
    </submittedName>
</protein>
<evidence type="ECO:0000313" key="2">
    <source>
        <dbReference type="EMBL" id="ESQ85537.1"/>
    </source>
</evidence>
<dbReference type="STRING" id="1121022.GCA_000376105_01231"/>
<comment type="caution">
    <text evidence="2">The sequence shown here is derived from an EMBL/GenBank/DDBJ whole genome shotgun (WGS) entry which is preliminary data.</text>
</comment>
<proteinExistence type="predicted"/>
<dbReference type="OrthoDB" id="7173941at2"/>
<name>V4NUN1_9CAUL</name>
<reference evidence="2 3" key="1">
    <citation type="journal article" date="2014" name="Nature">
        <title>Sequential evolution of bacterial morphology by co-option of a developmental regulator.</title>
        <authorList>
            <person name="Jiang C."/>
            <person name="Brown P.J."/>
            <person name="Ducret A."/>
            <person name="Brun Y.V."/>
        </authorList>
    </citation>
    <scope>NUCLEOTIDE SEQUENCE [LARGE SCALE GENOMIC DNA]</scope>
    <source>
        <strain evidence="2 3">DSM 16100</strain>
    </source>
</reference>
<dbReference type="eggNOG" id="ENOG50337Y5">
    <property type="taxonomic scope" value="Bacteria"/>
</dbReference>